<gene>
    <name evidence="2" type="ORF">NCGR_LOCUS8531</name>
</gene>
<evidence type="ECO:0008006" key="4">
    <source>
        <dbReference type="Google" id="ProtNLM"/>
    </source>
</evidence>
<feature type="region of interest" description="Disordered" evidence="1">
    <location>
        <begin position="26"/>
        <end position="56"/>
    </location>
</feature>
<dbReference type="PANTHER" id="PTHR47122">
    <property type="entry name" value="MYB-LIKE DNA-BINDING DOMAIN CONTAINING PROTEIN, EXPRESSED"/>
    <property type="match status" value="1"/>
</dbReference>
<comment type="caution">
    <text evidence="2">The sequence shown here is derived from an EMBL/GenBank/DDBJ whole genome shotgun (WGS) entry which is preliminary data.</text>
</comment>
<accession>A0A811N047</accession>
<dbReference type="Proteomes" id="UP000604825">
    <property type="component" value="Unassembled WGS sequence"/>
</dbReference>
<evidence type="ECO:0000313" key="2">
    <source>
        <dbReference type="EMBL" id="CAD6212788.1"/>
    </source>
</evidence>
<protein>
    <recommendedName>
        <fullName evidence="4">Myb-like domain-containing protein</fullName>
    </recommendedName>
</protein>
<dbReference type="PANTHER" id="PTHR47122:SF14">
    <property type="entry name" value="MYB-LIKE DNA-BINDING DOMAIN CONTAINING PROTEIN, EXPRESSED"/>
    <property type="match status" value="1"/>
</dbReference>
<evidence type="ECO:0000313" key="3">
    <source>
        <dbReference type="Proteomes" id="UP000604825"/>
    </source>
</evidence>
<dbReference type="OrthoDB" id="695143at2759"/>
<dbReference type="CDD" id="cd11660">
    <property type="entry name" value="SANT_TRF"/>
    <property type="match status" value="1"/>
</dbReference>
<sequence length="154" mass="18380">MPLIWHYLWLGRTFIDLFPSAGDFRRPSPSLDTNAHRQTERRRSGRRGTRERRTSPWDPMFFERRVSREYTSRKNNRRWSAKEVERLVQGVSKFGAGQWTQLKQNFFKTSIRTAVNLKENSSQQTTLLYLEPSLVERIRKLAAKQPAYANKRHR</sequence>
<evidence type="ECO:0000256" key="1">
    <source>
        <dbReference type="SAM" id="MobiDB-lite"/>
    </source>
</evidence>
<reference evidence="2" key="1">
    <citation type="submission" date="2020-10" db="EMBL/GenBank/DDBJ databases">
        <authorList>
            <person name="Han B."/>
            <person name="Lu T."/>
            <person name="Zhao Q."/>
            <person name="Huang X."/>
            <person name="Zhao Y."/>
        </authorList>
    </citation>
    <scope>NUCLEOTIDE SEQUENCE</scope>
</reference>
<dbReference type="InterPro" id="IPR009057">
    <property type="entry name" value="Homeodomain-like_sf"/>
</dbReference>
<dbReference type="EMBL" id="CAJGYO010000002">
    <property type="protein sequence ID" value="CAD6212788.1"/>
    <property type="molecule type" value="Genomic_DNA"/>
</dbReference>
<name>A0A811N047_9POAL</name>
<dbReference type="Gene3D" id="1.10.246.220">
    <property type="match status" value="1"/>
</dbReference>
<keyword evidence="3" id="KW-1185">Reference proteome</keyword>
<dbReference type="SUPFAM" id="SSF46689">
    <property type="entry name" value="Homeodomain-like"/>
    <property type="match status" value="1"/>
</dbReference>
<proteinExistence type="predicted"/>
<organism evidence="2 3">
    <name type="scientific">Miscanthus lutarioriparius</name>
    <dbReference type="NCBI Taxonomy" id="422564"/>
    <lineage>
        <taxon>Eukaryota</taxon>
        <taxon>Viridiplantae</taxon>
        <taxon>Streptophyta</taxon>
        <taxon>Embryophyta</taxon>
        <taxon>Tracheophyta</taxon>
        <taxon>Spermatophyta</taxon>
        <taxon>Magnoliopsida</taxon>
        <taxon>Liliopsida</taxon>
        <taxon>Poales</taxon>
        <taxon>Poaceae</taxon>
        <taxon>PACMAD clade</taxon>
        <taxon>Panicoideae</taxon>
        <taxon>Andropogonodae</taxon>
        <taxon>Andropogoneae</taxon>
        <taxon>Saccharinae</taxon>
        <taxon>Miscanthus</taxon>
    </lineage>
</organism>
<dbReference type="AlphaFoldDB" id="A0A811N047"/>